<evidence type="ECO:0000313" key="3">
    <source>
        <dbReference type="EMBL" id="GAX59506.1"/>
    </source>
</evidence>
<dbReference type="InterPro" id="IPR052893">
    <property type="entry name" value="TCS_response_regulator"/>
</dbReference>
<keyword evidence="4" id="KW-1185">Reference proteome</keyword>
<feature type="domain" description="Response regulatory" evidence="2">
    <location>
        <begin position="6"/>
        <end position="135"/>
    </location>
</feature>
<dbReference type="PANTHER" id="PTHR44520">
    <property type="entry name" value="RESPONSE REGULATOR RCP1-RELATED"/>
    <property type="match status" value="1"/>
</dbReference>
<keyword evidence="1" id="KW-0597">Phosphoprotein</keyword>
<evidence type="ECO:0000259" key="2">
    <source>
        <dbReference type="PROSITE" id="PS50110"/>
    </source>
</evidence>
<dbReference type="EMBL" id="BAOS01000003">
    <property type="protein sequence ID" value="GAX59506.1"/>
    <property type="molecule type" value="Genomic_DNA"/>
</dbReference>
<dbReference type="Pfam" id="PF00072">
    <property type="entry name" value="Response_reg"/>
    <property type="match status" value="1"/>
</dbReference>
<dbReference type="SMART" id="SM00448">
    <property type="entry name" value="REC"/>
    <property type="match status" value="1"/>
</dbReference>
<dbReference type="OrthoDB" id="195863at2"/>
<evidence type="ECO:0000256" key="1">
    <source>
        <dbReference type="PROSITE-ProRule" id="PRU00169"/>
    </source>
</evidence>
<dbReference type="RefSeq" id="WP_096892648.1">
    <property type="nucleotide sequence ID" value="NZ_BAOS01000003.1"/>
</dbReference>
<proteinExistence type="predicted"/>
<dbReference type="PROSITE" id="PS50110">
    <property type="entry name" value="RESPONSE_REGULATORY"/>
    <property type="match status" value="1"/>
</dbReference>
<dbReference type="SUPFAM" id="SSF52172">
    <property type="entry name" value="CheY-like"/>
    <property type="match status" value="1"/>
</dbReference>
<dbReference type="CDD" id="cd17557">
    <property type="entry name" value="REC_Rcp-like"/>
    <property type="match status" value="1"/>
</dbReference>
<dbReference type="Gene3D" id="3.40.50.2300">
    <property type="match status" value="1"/>
</dbReference>
<gene>
    <name evidence="3" type="ORF">SCALIN_C03_0163</name>
</gene>
<accession>A0A286TUF9</accession>
<evidence type="ECO:0000313" key="4">
    <source>
        <dbReference type="Proteomes" id="UP000218542"/>
    </source>
</evidence>
<dbReference type="InterPro" id="IPR001789">
    <property type="entry name" value="Sig_transdc_resp-reg_receiver"/>
</dbReference>
<reference evidence="4" key="1">
    <citation type="journal article" date="2017" name="Environ. Microbiol. Rep.">
        <title>Genetic Diversity of Marine Anaerobic Ammonium-Oxidizing Bacteria as Revealed by Genomic and Proteomic Analyses of 'Candidatus Scalindua japonica'.</title>
        <authorList>
            <person name="Oshiki M."/>
            <person name="Mizuto K."/>
            <person name="Kimura Z."/>
            <person name="Kindaichi T."/>
            <person name="Satoh H."/>
            <person name="Okabe S."/>
        </authorList>
    </citation>
    <scope>NUCLEOTIDE SEQUENCE [LARGE SCALE GENOMIC DNA]</scope>
    <source>
        <strain evidence="4">husup-a2</strain>
    </source>
</reference>
<protein>
    <submittedName>
        <fullName evidence="3">CheY-like receiver</fullName>
    </submittedName>
</protein>
<dbReference type="AlphaFoldDB" id="A0A286TUF9"/>
<dbReference type="InterPro" id="IPR011006">
    <property type="entry name" value="CheY-like_superfamily"/>
</dbReference>
<organism evidence="3 4">
    <name type="scientific">Candidatus Scalindua japonica</name>
    <dbReference type="NCBI Taxonomy" id="1284222"/>
    <lineage>
        <taxon>Bacteria</taxon>
        <taxon>Pseudomonadati</taxon>
        <taxon>Planctomycetota</taxon>
        <taxon>Candidatus Brocadiia</taxon>
        <taxon>Candidatus Brocadiales</taxon>
        <taxon>Candidatus Scalinduaceae</taxon>
        <taxon>Candidatus Scalindua</taxon>
    </lineage>
</organism>
<dbReference type="GO" id="GO:0000160">
    <property type="term" value="P:phosphorelay signal transduction system"/>
    <property type="evidence" value="ECO:0007669"/>
    <property type="project" value="InterPro"/>
</dbReference>
<sequence>MKKEIRVLLVEDNSDDVIFILNVLKAQKNICNDIDVVTDGAEALDYLFKERDSGHHYKHILPTFIIMDIKLPKVNGLEVLQKIRADERTAFIPVILLTSSTHQGDLINGYKYGCNSYVSKPIEFEQFAETVKNIGLYWSLVNETPSL</sequence>
<feature type="modified residue" description="4-aspartylphosphate" evidence="1">
    <location>
        <position position="68"/>
    </location>
</feature>
<comment type="caution">
    <text evidence="3">The sequence shown here is derived from an EMBL/GenBank/DDBJ whole genome shotgun (WGS) entry which is preliminary data.</text>
</comment>
<dbReference type="PANTHER" id="PTHR44520:SF1">
    <property type="entry name" value="TWO-COMPONENT SYSTEM REGULATORY PROTEIN"/>
    <property type="match status" value="1"/>
</dbReference>
<name>A0A286TUF9_9BACT</name>
<dbReference type="Proteomes" id="UP000218542">
    <property type="component" value="Unassembled WGS sequence"/>
</dbReference>